<dbReference type="Pfam" id="PF03104">
    <property type="entry name" value="DNA_pol_B_exo1"/>
    <property type="match status" value="1"/>
</dbReference>
<feature type="compositionally biased region" description="Polar residues" evidence="13">
    <location>
        <begin position="186"/>
        <end position="197"/>
    </location>
</feature>
<evidence type="ECO:0000259" key="17">
    <source>
        <dbReference type="Pfam" id="PF12254"/>
    </source>
</evidence>
<evidence type="ECO:0000259" key="16">
    <source>
        <dbReference type="Pfam" id="PF08996"/>
    </source>
</evidence>
<feature type="region of interest" description="Disordered" evidence="13">
    <location>
        <begin position="273"/>
        <end position="302"/>
    </location>
</feature>
<dbReference type="InterPro" id="IPR042087">
    <property type="entry name" value="DNA_pol_B_thumb"/>
</dbReference>
<feature type="region of interest" description="Disordered" evidence="13">
    <location>
        <begin position="59"/>
        <end position="103"/>
    </location>
</feature>
<dbReference type="CDD" id="cd05776">
    <property type="entry name" value="DNA_polB_alpha_exo"/>
    <property type="match status" value="1"/>
</dbReference>
<dbReference type="SUPFAM" id="SSF53098">
    <property type="entry name" value="Ribonuclease H-like"/>
    <property type="match status" value="1"/>
</dbReference>
<dbReference type="EC" id="2.7.7.7" evidence="12"/>
<dbReference type="InterPro" id="IPR043502">
    <property type="entry name" value="DNA/RNA_pol_sf"/>
</dbReference>
<dbReference type="STRING" id="644223.C4R232"/>
<keyword evidence="11" id="KW-0539">Nucleus</keyword>
<protein>
    <recommendedName>
        <fullName evidence="12">DNA polymerase</fullName>
        <ecNumber evidence="12">2.7.7.7</ecNumber>
    </recommendedName>
</protein>
<reference evidence="18 19" key="1">
    <citation type="journal article" date="2009" name="Nat. Biotechnol.">
        <title>Genome sequence of the recombinant protein production host Pichia pastoris.</title>
        <authorList>
            <person name="De Schutter K."/>
            <person name="Lin Y.C."/>
            <person name="Tiels P."/>
            <person name="Van Hecke A."/>
            <person name="Glinka S."/>
            <person name="Weber-Lehmann J."/>
            <person name="Rouze P."/>
            <person name="Van de Peer Y."/>
            <person name="Callewaert N."/>
        </authorList>
    </citation>
    <scope>NUCLEOTIDE SEQUENCE [LARGE SCALE GENOMIC DNA]</scope>
    <source>
        <strain evidence="19">GS115 / ATCC 20864</strain>
    </source>
</reference>
<dbReference type="OrthoDB" id="6755010at2759"/>
<evidence type="ECO:0000259" key="15">
    <source>
        <dbReference type="Pfam" id="PF03104"/>
    </source>
</evidence>
<dbReference type="InterPro" id="IPR045846">
    <property type="entry name" value="POLBc_alpha"/>
</dbReference>
<dbReference type="GO" id="GO:0003682">
    <property type="term" value="F:chromatin binding"/>
    <property type="evidence" value="ECO:0007669"/>
    <property type="project" value="TreeGrafter"/>
</dbReference>
<evidence type="ECO:0000256" key="6">
    <source>
        <dbReference type="ARBA" id="ARBA00022723"/>
    </source>
</evidence>
<dbReference type="KEGG" id="ppa:PAS_chr2-2_0349"/>
<dbReference type="GO" id="GO:0000166">
    <property type="term" value="F:nucleotide binding"/>
    <property type="evidence" value="ECO:0007669"/>
    <property type="project" value="InterPro"/>
</dbReference>
<evidence type="ECO:0000256" key="5">
    <source>
        <dbReference type="ARBA" id="ARBA00022705"/>
    </source>
</evidence>
<keyword evidence="7" id="KW-0863">Zinc-finger</keyword>
<dbReference type="InterPro" id="IPR023211">
    <property type="entry name" value="DNA_pol_palm_dom_sf"/>
</dbReference>
<dbReference type="GO" id="GO:0008270">
    <property type="term" value="F:zinc ion binding"/>
    <property type="evidence" value="ECO:0007669"/>
    <property type="project" value="UniProtKB-KW"/>
</dbReference>
<evidence type="ECO:0000256" key="13">
    <source>
        <dbReference type="SAM" id="MobiDB-lite"/>
    </source>
</evidence>
<evidence type="ECO:0000256" key="9">
    <source>
        <dbReference type="ARBA" id="ARBA00022932"/>
    </source>
</evidence>
<dbReference type="GO" id="GO:0006278">
    <property type="term" value="P:RNA-templated DNA biosynthetic process"/>
    <property type="evidence" value="ECO:0007669"/>
    <property type="project" value="EnsemblFungi"/>
</dbReference>
<dbReference type="InterPro" id="IPR006172">
    <property type="entry name" value="DNA-dir_DNA_pol_B"/>
</dbReference>
<proteinExistence type="inferred from homology"/>
<feature type="compositionally biased region" description="Polar residues" evidence="13">
    <location>
        <begin position="147"/>
        <end position="157"/>
    </location>
</feature>
<evidence type="ECO:0000256" key="3">
    <source>
        <dbReference type="ARBA" id="ARBA00022679"/>
    </source>
</evidence>
<dbReference type="GO" id="GO:0006272">
    <property type="term" value="P:leading strand elongation"/>
    <property type="evidence" value="ECO:0007669"/>
    <property type="project" value="TreeGrafter"/>
</dbReference>
<accession>C4R232</accession>
<dbReference type="Gene3D" id="1.10.132.60">
    <property type="entry name" value="DNA polymerase family B, C-terminal domain"/>
    <property type="match status" value="1"/>
</dbReference>
<dbReference type="InParanoid" id="C4R232"/>
<dbReference type="GO" id="GO:1902975">
    <property type="term" value="P:mitotic DNA replication initiation"/>
    <property type="evidence" value="ECO:0007669"/>
    <property type="project" value="InterPro"/>
</dbReference>
<dbReference type="Gene3D" id="3.30.420.10">
    <property type="entry name" value="Ribonuclease H-like superfamily/Ribonuclease H"/>
    <property type="match status" value="1"/>
</dbReference>
<dbReference type="HOGENOM" id="CLU_001718_1_0_1"/>
<keyword evidence="3 12" id="KW-0808">Transferase</keyword>
<dbReference type="GeneID" id="8198249"/>
<evidence type="ECO:0000256" key="7">
    <source>
        <dbReference type="ARBA" id="ARBA00022771"/>
    </source>
</evidence>
<evidence type="ECO:0000256" key="8">
    <source>
        <dbReference type="ARBA" id="ARBA00022833"/>
    </source>
</evidence>
<keyword evidence="8" id="KW-0862">Zinc</keyword>
<evidence type="ECO:0000256" key="11">
    <source>
        <dbReference type="ARBA" id="ARBA00023242"/>
    </source>
</evidence>
<dbReference type="GO" id="GO:0000731">
    <property type="term" value="P:DNA synthesis involved in DNA repair"/>
    <property type="evidence" value="ECO:0007669"/>
    <property type="project" value="EnsemblFungi"/>
</dbReference>
<dbReference type="GO" id="GO:0005658">
    <property type="term" value="C:alpha DNA polymerase:primase complex"/>
    <property type="evidence" value="ECO:0007669"/>
    <property type="project" value="EnsemblFungi"/>
</dbReference>
<name>C4R232_KOMPG</name>
<dbReference type="GO" id="GO:0003688">
    <property type="term" value="F:DNA replication origin binding"/>
    <property type="evidence" value="ECO:0007669"/>
    <property type="project" value="TreeGrafter"/>
</dbReference>
<dbReference type="PROSITE" id="PS00116">
    <property type="entry name" value="DNA_POLYMERASE_B"/>
    <property type="match status" value="1"/>
</dbReference>
<evidence type="ECO:0000256" key="1">
    <source>
        <dbReference type="ARBA" id="ARBA00004123"/>
    </source>
</evidence>
<dbReference type="Gene3D" id="1.10.3200.20">
    <property type="entry name" value="DNA Polymerase alpha, zinc finger"/>
    <property type="match status" value="1"/>
</dbReference>
<keyword evidence="9 12" id="KW-0239">DNA-directed DNA polymerase</keyword>
<feature type="compositionally biased region" description="Acidic residues" evidence="13">
    <location>
        <begin position="68"/>
        <end position="93"/>
    </location>
</feature>
<dbReference type="GO" id="GO:0006273">
    <property type="term" value="P:lagging strand elongation"/>
    <property type="evidence" value="ECO:0007669"/>
    <property type="project" value="TreeGrafter"/>
</dbReference>
<dbReference type="GO" id="GO:0006302">
    <property type="term" value="P:double-strand break repair"/>
    <property type="evidence" value="ECO:0007669"/>
    <property type="project" value="EnsemblFungi"/>
</dbReference>
<feature type="region of interest" description="Disordered" evidence="13">
    <location>
        <begin position="788"/>
        <end position="810"/>
    </location>
</feature>
<evidence type="ECO:0000256" key="12">
    <source>
        <dbReference type="RuleBase" id="RU000442"/>
    </source>
</evidence>
<feature type="compositionally biased region" description="Basic and acidic residues" evidence="13">
    <location>
        <begin position="1379"/>
        <end position="1396"/>
    </location>
</feature>
<dbReference type="Proteomes" id="UP000000314">
    <property type="component" value="Chromosome 2"/>
</dbReference>
<evidence type="ECO:0000256" key="2">
    <source>
        <dbReference type="ARBA" id="ARBA00005755"/>
    </source>
</evidence>
<feature type="region of interest" description="Disordered" evidence="13">
    <location>
        <begin position="1379"/>
        <end position="1400"/>
    </location>
</feature>
<evidence type="ECO:0000313" key="19">
    <source>
        <dbReference type="Proteomes" id="UP000000314"/>
    </source>
</evidence>
<feature type="domain" description="DNA-directed DNA polymerase family B multifunctional" evidence="14">
    <location>
        <begin position="751"/>
        <end position="1192"/>
    </location>
</feature>
<feature type="region of interest" description="Disordered" evidence="13">
    <location>
        <begin position="136"/>
        <end position="199"/>
    </location>
</feature>
<dbReference type="CDD" id="cd05532">
    <property type="entry name" value="POLBc_alpha"/>
    <property type="match status" value="1"/>
</dbReference>
<dbReference type="RefSeq" id="XP_002491836.1">
    <property type="nucleotide sequence ID" value="XM_002491791.1"/>
</dbReference>
<dbReference type="Gene3D" id="3.90.1600.10">
    <property type="entry name" value="Palm domain of DNA polymerase"/>
    <property type="match status" value="2"/>
</dbReference>
<keyword evidence="6" id="KW-0479">Metal-binding</keyword>
<feature type="domain" description="Zinc finger DNA-directed DNA polymerase family B alpha" evidence="16">
    <location>
        <begin position="1235"/>
        <end position="1439"/>
    </location>
</feature>
<dbReference type="PANTHER" id="PTHR45861:SF1">
    <property type="entry name" value="DNA POLYMERASE ALPHA CATALYTIC SUBUNIT"/>
    <property type="match status" value="1"/>
</dbReference>
<dbReference type="InterPro" id="IPR015088">
    <property type="entry name" value="Znf_DNA-dir_DNA_pol_B_alpha"/>
</dbReference>
<dbReference type="InterPro" id="IPR017964">
    <property type="entry name" value="DNA-dir_DNA_pol_B_CS"/>
</dbReference>
<comment type="catalytic activity">
    <reaction evidence="12">
        <text>DNA(n) + a 2'-deoxyribonucleoside 5'-triphosphate = DNA(n+1) + diphosphate</text>
        <dbReference type="Rhea" id="RHEA:22508"/>
        <dbReference type="Rhea" id="RHEA-COMP:17339"/>
        <dbReference type="Rhea" id="RHEA-COMP:17340"/>
        <dbReference type="ChEBI" id="CHEBI:33019"/>
        <dbReference type="ChEBI" id="CHEBI:61560"/>
        <dbReference type="ChEBI" id="CHEBI:173112"/>
        <dbReference type="EC" id="2.7.7.7"/>
    </reaction>
</comment>
<dbReference type="InterPro" id="IPR006134">
    <property type="entry name" value="DNA-dir_DNA_pol_B_multi_dom"/>
</dbReference>
<dbReference type="EMBL" id="FN392320">
    <property type="protein sequence ID" value="CAY69556.1"/>
    <property type="molecule type" value="Genomic_DNA"/>
</dbReference>
<dbReference type="FunFam" id="1.10.132.60:FF:000004">
    <property type="entry name" value="DNA polymerase"/>
    <property type="match status" value="1"/>
</dbReference>
<dbReference type="FunCoup" id="C4R232">
    <property type="interactions" value="941"/>
</dbReference>
<evidence type="ECO:0000256" key="4">
    <source>
        <dbReference type="ARBA" id="ARBA00022695"/>
    </source>
</evidence>
<comment type="similarity">
    <text evidence="2 12">Belongs to the DNA polymerase type-B family.</text>
</comment>
<evidence type="ECO:0000256" key="10">
    <source>
        <dbReference type="ARBA" id="ARBA00023125"/>
    </source>
</evidence>
<gene>
    <name evidence="18" type="ordered locus">PAS_chr2-2_0349</name>
</gene>
<dbReference type="InterPro" id="IPR036397">
    <property type="entry name" value="RNaseH_sf"/>
</dbReference>
<dbReference type="InterPro" id="IPR012337">
    <property type="entry name" value="RNaseH-like_sf"/>
</dbReference>
<dbReference type="Pfam" id="PF12254">
    <property type="entry name" value="DNA_pol_alpha_N"/>
    <property type="match status" value="1"/>
</dbReference>
<evidence type="ECO:0000259" key="14">
    <source>
        <dbReference type="Pfam" id="PF00136"/>
    </source>
</evidence>
<dbReference type="SMR" id="C4R232"/>
<dbReference type="OMA" id="MTKMNVG"/>
<dbReference type="Pfam" id="PF00136">
    <property type="entry name" value="DNA_pol_B"/>
    <property type="match status" value="1"/>
</dbReference>
<feature type="domain" description="DNA-directed DNA polymerase family B exonuclease" evidence="15">
    <location>
        <begin position="440"/>
        <end position="685"/>
    </location>
</feature>
<keyword evidence="10 12" id="KW-0238">DNA-binding</keyword>
<dbReference type="PANTHER" id="PTHR45861">
    <property type="entry name" value="DNA POLYMERASE ALPHA CATALYTIC SUBUNIT"/>
    <property type="match status" value="1"/>
</dbReference>
<dbReference type="Gene3D" id="2.40.50.730">
    <property type="match status" value="1"/>
</dbReference>
<comment type="subcellular location">
    <subcellularLocation>
        <location evidence="1">Nucleus</location>
    </subcellularLocation>
</comment>
<dbReference type="GO" id="GO:0006279">
    <property type="term" value="P:premeiotic DNA replication"/>
    <property type="evidence" value="ECO:0007669"/>
    <property type="project" value="EnsemblFungi"/>
</dbReference>
<sequence>MSRTAKLKSLRAARSGINIISDHSDSEQDSYQLYDTVDEEEYRKRKRKEILEDDFIVDDNGEGYVDTGADEWEGGYYDDQDDNPDYDDQENEDPLTTKHKTKPKKVKQINQFFTSTESKVKPVKSLKVDDILNDFESKPTHAGSPFQVKSGSKSTMFGGNKRAKLENTQKKKKVGLFSSEKKRKLNPSSSSIVNNDEINSEDIERSIDVEQHLDQPKPDIKEMNSSPIKQKVISLDQTQDEESDEELLISRRARTANTEISREVNMRASVIEEKAADADSSSSPTRSRSIMTSSPSKVTKLGGTDLSEGPVLMYWLDYVEVNHKLLLFGKVRTSSGALVSAMVQVGGVDREIYILPRSSHRSDSSAPCGPMDVHEEITPLLLEKYGLKSIRAKPVTMKYAFELPGVPSEADYLKILLPHDTPLNADLALPSSLEGETFQRVFGGHSALFEDFVLQKDVMGPCWLEISNPDFDSMRNSSHCRVEMAIQSPKDITVYRGTDQTAPNLTVLGITVQTVMNTRTNNQEVAAVSIATFNELPQELPIPEDLQPDELITLIRPLGDSTVFPPGVQRAIEKQGLKIRCTPNEKTLLNLLCALVKRADPDVFVGHRIESIQLDVLVHRLYDLKVPTWSSFGRLNKKVWPDRFPRRSGGPSKVREIFHGRLLCDIGNDMGQSLTTKCQSWDLPEMYQSVCGKTFKPSEIALNNPQLSENVNLLLTVAKEGASMVQITSEITFRIQILSLSKILTNLAGNAWSHTLGGTRAGRNEFILLHEFRKNGYIVPDKENFYQKHQQQQLQDQSPEDDETTKISSKKNNKFKGGLVFEPEKGLHRNIVLVLDFNSLYPSIIQEFNICFTTVERESGNVDTIPPVPVQNSQQGVLPRLLANLVSRRREVKKLLKDSKIGPVEKAQFDIKQQALKLTANSMYGCLGYVNSRFYARPLAMLVTSKGREILMDTRQLAESLGLKVVYGDTDSVMIDSGTIDYQEAIAIGEDLKAKVNERYSLLEIDIDNVFKRILLHAKKKYAAMNLSLQNGKMVSQLEVKGLDMRRREYCQLSKEISTHVLEQILGENDSDEALSDIYQYLETMGTKIRENSIPITKFNINTKLSKDPAQYANAGGMPQVQVALRLRGQGKVVKAGTVVSFIVTAGDDNLSVAERARPLAEVLATPEQLRPDPDYYLEKQIFAPVERLVERLEGVDLVRLAKCLGLDSGRYARIRTQYANGGANGDDLLQPLESCISDAERFKEAATLELTCTCGAHFAFGGIQESSYYTVTFSGIQCSSCGTQLSSLRVASQLERLIRHHISLYYAGWVECDDVSCGVHTRQVSVYGKRCIGNTGRSVGCKGVISYVYTDRELYNQLLYLESLFDVDKARRQELRPLQDDTENRIRSDSGETKKGISQSTLDALAEQNRDTFGAFQSVVQKYFEQCGRRYVDMASLFNFS</sequence>
<dbReference type="GO" id="GO:0003887">
    <property type="term" value="F:DNA-directed DNA polymerase activity"/>
    <property type="evidence" value="ECO:0007669"/>
    <property type="project" value="UniProtKB-KW"/>
</dbReference>
<organism evidence="18 19">
    <name type="scientific">Komagataella phaffii (strain GS115 / ATCC 20864)</name>
    <name type="common">Yeast</name>
    <name type="synonym">Pichia pastoris</name>
    <dbReference type="NCBI Taxonomy" id="644223"/>
    <lineage>
        <taxon>Eukaryota</taxon>
        <taxon>Fungi</taxon>
        <taxon>Dikarya</taxon>
        <taxon>Ascomycota</taxon>
        <taxon>Saccharomycotina</taxon>
        <taxon>Pichiomycetes</taxon>
        <taxon>Pichiales</taxon>
        <taxon>Pichiaceae</taxon>
        <taxon>Komagataella</taxon>
    </lineage>
</organism>
<keyword evidence="4 12" id="KW-0548">Nucleotidyltransferase</keyword>
<dbReference type="Gene3D" id="3.30.70.2820">
    <property type="match status" value="1"/>
</dbReference>
<dbReference type="Pfam" id="PF08996">
    <property type="entry name" value="zf-DNA_Pol"/>
    <property type="match status" value="1"/>
</dbReference>
<feature type="compositionally biased region" description="Low complexity" evidence="13">
    <location>
        <begin position="280"/>
        <end position="296"/>
    </location>
</feature>
<dbReference type="SMART" id="SM00486">
    <property type="entry name" value="POLBc"/>
    <property type="match status" value="1"/>
</dbReference>
<feature type="domain" description="DNA polymerase alpha catalytic subunit N-terminal" evidence="17">
    <location>
        <begin position="7"/>
        <end position="73"/>
    </location>
</feature>
<evidence type="ECO:0000313" key="18">
    <source>
        <dbReference type="EMBL" id="CAY69556.1"/>
    </source>
</evidence>
<keyword evidence="19" id="KW-1185">Reference proteome</keyword>
<dbReference type="eggNOG" id="KOG0970">
    <property type="taxonomic scope" value="Eukaryota"/>
</dbReference>
<feature type="compositionally biased region" description="Low complexity" evidence="13">
    <location>
        <begin position="788"/>
        <end position="797"/>
    </location>
</feature>
<dbReference type="PRINTS" id="PR00106">
    <property type="entry name" value="DNAPOLB"/>
</dbReference>
<keyword evidence="5 12" id="KW-0235">DNA replication</keyword>
<dbReference type="InterPro" id="IPR024647">
    <property type="entry name" value="DNA_pol_a_cat_su_N"/>
</dbReference>
<dbReference type="InterPro" id="IPR006133">
    <property type="entry name" value="DNA-dir_DNA_pol_B_exonuc"/>
</dbReference>
<dbReference type="InterPro" id="IPR038256">
    <property type="entry name" value="Pol_alpha_znc_sf"/>
</dbReference>
<dbReference type="SUPFAM" id="SSF56672">
    <property type="entry name" value="DNA/RNA polymerases"/>
    <property type="match status" value="1"/>
</dbReference>
<dbReference type="GO" id="GO:0000510">
    <property type="term" value="F:H3-H4 histone complex chaperone activity"/>
    <property type="evidence" value="ECO:0007669"/>
    <property type="project" value="EnsemblFungi"/>
</dbReference>
<dbReference type="NCBIfam" id="TIGR00592">
    <property type="entry name" value="pol2"/>
    <property type="match status" value="1"/>
</dbReference>
<dbReference type="GO" id="GO:0003697">
    <property type="term" value="F:single-stranded DNA binding"/>
    <property type="evidence" value="ECO:0007669"/>
    <property type="project" value="TreeGrafter"/>
</dbReference>